<keyword evidence="3" id="KW-1003">Cell membrane</keyword>
<feature type="compositionally biased region" description="Basic and acidic residues" evidence="8">
    <location>
        <begin position="32"/>
        <end position="41"/>
    </location>
</feature>
<dbReference type="CDD" id="cd06261">
    <property type="entry name" value="TM_PBP2"/>
    <property type="match status" value="1"/>
</dbReference>
<dbReference type="PANTHER" id="PTHR43227:SF8">
    <property type="entry name" value="DIACETYLCHITOBIOSE UPTAKE SYSTEM PERMEASE PROTEIN DASB"/>
    <property type="match status" value="1"/>
</dbReference>
<dbReference type="InterPro" id="IPR035906">
    <property type="entry name" value="MetI-like_sf"/>
</dbReference>
<evidence type="ECO:0000256" key="4">
    <source>
        <dbReference type="ARBA" id="ARBA00022692"/>
    </source>
</evidence>
<dbReference type="Proteomes" id="UP001501447">
    <property type="component" value="Unassembled WGS sequence"/>
</dbReference>
<organism evidence="10 11">
    <name type="scientific">Streptomyces axinellae</name>
    <dbReference type="NCBI Taxonomy" id="552788"/>
    <lineage>
        <taxon>Bacteria</taxon>
        <taxon>Bacillati</taxon>
        <taxon>Actinomycetota</taxon>
        <taxon>Actinomycetes</taxon>
        <taxon>Kitasatosporales</taxon>
        <taxon>Streptomycetaceae</taxon>
        <taxon>Streptomyces</taxon>
    </lineage>
</organism>
<feature type="transmembrane region" description="Helical" evidence="7">
    <location>
        <begin position="102"/>
        <end position="124"/>
    </location>
</feature>
<dbReference type="Gene3D" id="1.10.3720.10">
    <property type="entry name" value="MetI-like"/>
    <property type="match status" value="2"/>
</dbReference>
<accession>A0ABN3QVD0</accession>
<feature type="domain" description="ABC transmembrane type-1" evidence="9">
    <location>
        <begin position="158"/>
        <end position="512"/>
    </location>
</feature>
<keyword evidence="6 7" id="KW-0472">Membrane</keyword>
<dbReference type="EMBL" id="BAAARJ010000026">
    <property type="protein sequence ID" value="GAA2636303.1"/>
    <property type="molecule type" value="Genomic_DNA"/>
</dbReference>
<evidence type="ECO:0000259" key="9">
    <source>
        <dbReference type="PROSITE" id="PS50928"/>
    </source>
</evidence>
<reference evidence="10 11" key="1">
    <citation type="journal article" date="2019" name="Int. J. Syst. Evol. Microbiol.">
        <title>The Global Catalogue of Microorganisms (GCM) 10K type strain sequencing project: providing services to taxonomists for standard genome sequencing and annotation.</title>
        <authorList>
            <consortium name="The Broad Institute Genomics Platform"/>
            <consortium name="The Broad Institute Genome Sequencing Center for Infectious Disease"/>
            <person name="Wu L."/>
            <person name="Ma J."/>
        </authorList>
    </citation>
    <scope>NUCLEOTIDE SEQUENCE [LARGE SCALE GENOMIC DNA]</scope>
    <source>
        <strain evidence="10 11">JCM 16373</strain>
    </source>
</reference>
<feature type="region of interest" description="Disordered" evidence="8">
    <location>
        <begin position="1"/>
        <end position="94"/>
    </location>
</feature>
<dbReference type="SUPFAM" id="SSF161098">
    <property type="entry name" value="MetI-like"/>
    <property type="match status" value="1"/>
</dbReference>
<comment type="caution">
    <text evidence="10">The sequence shown here is derived from an EMBL/GenBank/DDBJ whole genome shotgun (WGS) entry which is preliminary data.</text>
</comment>
<dbReference type="InterPro" id="IPR013783">
    <property type="entry name" value="Ig-like_fold"/>
</dbReference>
<feature type="region of interest" description="Disordered" evidence="8">
    <location>
        <begin position="238"/>
        <end position="258"/>
    </location>
</feature>
<feature type="compositionally biased region" description="Pro residues" evidence="8">
    <location>
        <begin position="1"/>
        <end position="10"/>
    </location>
</feature>
<evidence type="ECO:0000256" key="7">
    <source>
        <dbReference type="RuleBase" id="RU363032"/>
    </source>
</evidence>
<dbReference type="PANTHER" id="PTHR43227">
    <property type="entry name" value="BLL4140 PROTEIN"/>
    <property type="match status" value="1"/>
</dbReference>
<keyword evidence="2 7" id="KW-0813">Transport</keyword>
<keyword evidence="11" id="KW-1185">Reference proteome</keyword>
<evidence type="ECO:0000256" key="5">
    <source>
        <dbReference type="ARBA" id="ARBA00022989"/>
    </source>
</evidence>
<gene>
    <name evidence="10" type="ORF">GCM10009863_61040</name>
</gene>
<dbReference type="Pfam" id="PF00528">
    <property type="entry name" value="BPD_transp_1"/>
    <property type="match status" value="1"/>
</dbReference>
<comment type="similarity">
    <text evidence="7">Belongs to the binding-protein-dependent transport system permease family.</text>
</comment>
<dbReference type="RefSeq" id="WP_344570291.1">
    <property type="nucleotide sequence ID" value="NZ_BAAARJ010000026.1"/>
</dbReference>
<keyword evidence="4 7" id="KW-0812">Transmembrane</keyword>
<proteinExistence type="inferred from homology"/>
<evidence type="ECO:0000256" key="1">
    <source>
        <dbReference type="ARBA" id="ARBA00004651"/>
    </source>
</evidence>
<evidence type="ECO:0000256" key="2">
    <source>
        <dbReference type="ARBA" id="ARBA00022448"/>
    </source>
</evidence>
<feature type="transmembrane region" description="Helical" evidence="7">
    <location>
        <begin position="394"/>
        <end position="413"/>
    </location>
</feature>
<feature type="transmembrane region" description="Helical" evidence="7">
    <location>
        <begin position="492"/>
        <end position="513"/>
    </location>
</feature>
<feature type="compositionally biased region" description="Gly residues" evidence="8">
    <location>
        <begin position="65"/>
        <end position="92"/>
    </location>
</feature>
<sequence>MPTPSNPPDPGGTEPGQIPEPDRIPGQIPDRIPGRIPDRTAGRIPGRISAHGEDGSSPKPPTGSRTGGSRPGGSRPGGSRPGGSPGSSGGGRRVSPIRRRPWIAALFLLPALVLLGALVVYPIVYSVLRSFMSADGSSFAGLDNFHEVFTDDTTLTAFRNNLIWVIVAPALCTALGLVFAVLTERVRWGTAFKLLIFMPMAISMLASGIIFRLVYEQDPARGVANAVWTSVHDTFADTSPWPDARPRQDAPLTASGGGSYTTRGTVDAASPAALPLVGIPPKEAAGAAPAKAPAKSGDGQVTGTVWLDFVKGGRSEHGRIDQNEKALAGITVQAVKDGRKIAEATTAEDGTFTLPAAADGARLKLPAANFAAPYNGVDWLGPTLVTPAIIGSYIWMWAGFAMVLIAAGLAGVPRELLEQARVDGANEWKVFRKITVPLLAPVLGVVTVTLMINVLKIFDLVYIISPGAVQRDANVLALQLYLESFGGGANQGVGSALAVILLLLVVPVMVLNIRRLRRESRR</sequence>
<keyword evidence="5 7" id="KW-1133">Transmembrane helix</keyword>
<dbReference type="PROSITE" id="PS50928">
    <property type="entry name" value="ABC_TM1"/>
    <property type="match status" value="1"/>
</dbReference>
<dbReference type="SUPFAM" id="SSF160964">
    <property type="entry name" value="MalF N-terminal region-like"/>
    <property type="match status" value="1"/>
</dbReference>
<dbReference type="InterPro" id="IPR050809">
    <property type="entry name" value="UgpAE/MalFG_permease"/>
</dbReference>
<protein>
    <submittedName>
        <fullName evidence="10">Sugar ABC transporter permease</fullName>
    </submittedName>
</protein>
<evidence type="ECO:0000313" key="10">
    <source>
        <dbReference type="EMBL" id="GAA2636303.1"/>
    </source>
</evidence>
<name>A0ABN3QVD0_9ACTN</name>
<comment type="subcellular location">
    <subcellularLocation>
        <location evidence="1 7">Cell membrane</location>
        <topology evidence="1 7">Multi-pass membrane protein</topology>
    </subcellularLocation>
</comment>
<evidence type="ECO:0000256" key="3">
    <source>
        <dbReference type="ARBA" id="ARBA00022475"/>
    </source>
</evidence>
<evidence type="ECO:0000256" key="6">
    <source>
        <dbReference type="ARBA" id="ARBA00023136"/>
    </source>
</evidence>
<feature type="transmembrane region" description="Helical" evidence="7">
    <location>
        <begin position="194"/>
        <end position="215"/>
    </location>
</feature>
<feature type="transmembrane region" description="Helical" evidence="7">
    <location>
        <begin position="434"/>
        <end position="455"/>
    </location>
</feature>
<feature type="transmembrane region" description="Helical" evidence="7">
    <location>
        <begin position="162"/>
        <end position="182"/>
    </location>
</feature>
<evidence type="ECO:0000256" key="8">
    <source>
        <dbReference type="SAM" id="MobiDB-lite"/>
    </source>
</evidence>
<dbReference type="Gene3D" id="2.60.40.10">
    <property type="entry name" value="Immunoglobulins"/>
    <property type="match status" value="1"/>
</dbReference>
<dbReference type="InterPro" id="IPR000515">
    <property type="entry name" value="MetI-like"/>
</dbReference>
<evidence type="ECO:0000313" key="11">
    <source>
        <dbReference type="Proteomes" id="UP001501447"/>
    </source>
</evidence>